<reference evidence="1" key="1">
    <citation type="submission" date="2025-08" db="UniProtKB">
        <authorList>
            <consortium name="Ensembl"/>
        </authorList>
    </citation>
    <scope>IDENTIFICATION</scope>
</reference>
<dbReference type="Proteomes" id="UP000694416">
    <property type="component" value="Unplaced"/>
</dbReference>
<reference evidence="1" key="2">
    <citation type="submission" date="2025-09" db="UniProtKB">
        <authorList>
            <consortium name="Ensembl"/>
        </authorList>
    </citation>
    <scope>IDENTIFICATION</scope>
</reference>
<organism evidence="1 2">
    <name type="scientific">Piliocolobus tephrosceles</name>
    <name type="common">Ugandan red Colobus</name>
    <dbReference type="NCBI Taxonomy" id="591936"/>
    <lineage>
        <taxon>Eukaryota</taxon>
        <taxon>Metazoa</taxon>
        <taxon>Chordata</taxon>
        <taxon>Craniata</taxon>
        <taxon>Vertebrata</taxon>
        <taxon>Euteleostomi</taxon>
        <taxon>Mammalia</taxon>
        <taxon>Eutheria</taxon>
        <taxon>Euarchontoglires</taxon>
        <taxon>Primates</taxon>
        <taxon>Haplorrhini</taxon>
        <taxon>Catarrhini</taxon>
        <taxon>Cercopithecidae</taxon>
        <taxon>Colobinae</taxon>
        <taxon>Piliocolobus</taxon>
    </lineage>
</organism>
<dbReference type="AlphaFoldDB" id="A0A8C9LXI4"/>
<evidence type="ECO:0000313" key="1">
    <source>
        <dbReference type="Ensembl" id="ENSPTEP00000036615.1"/>
    </source>
</evidence>
<name>A0A8C9LXI4_9PRIM</name>
<accession>A0A8C9LXI4</accession>
<evidence type="ECO:0000313" key="2">
    <source>
        <dbReference type="Proteomes" id="UP000694416"/>
    </source>
</evidence>
<sequence length="131" mass="14087">MSPTPNFDGMCLCPVSSPGRIKGLGQEETPVRSADLVFEERIPACNTHGGGRLLAPPAKYLQTPGRHLHSQHRTPSVSHSVIATTVVSECRPTTRDRFHPPALLQICRTAGTCLERTALGTASLDMCGWLG</sequence>
<proteinExistence type="predicted"/>
<keyword evidence="2" id="KW-1185">Reference proteome</keyword>
<dbReference type="Ensembl" id="ENSPTET00000049645.1">
    <property type="protein sequence ID" value="ENSPTEP00000036615.1"/>
    <property type="gene ID" value="ENSPTEG00000034379.1"/>
</dbReference>
<protein>
    <submittedName>
        <fullName evidence="1">Uncharacterized protein</fullName>
    </submittedName>
</protein>